<evidence type="ECO:0000313" key="3">
    <source>
        <dbReference type="Proteomes" id="UP000243459"/>
    </source>
</evidence>
<dbReference type="AlphaFoldDB" id="A0A5P1EAT9"/>
<sequence length="119" mass="13496">MLVLSLQPPSKISTLIPKAMSTIRWRQARTAVRSAGLFSLLLFGFADLVHDHFHHKRRLEEGPETTTTMRRSDGSKLSGWETVKEEFTFGAGSAPFNVCHASTIVEMEWGNEEISGWWY</sequence>
<reference evidence="3" key="1">
    <citation type="journal article" date="2017" name="Nat. Commun.">
        <title>The asparagus genome sheds light on the origin and evolution of a young Y chromosome.</title>
        <authorList>
            <person name="Harkess A."/>
            <person name="Zhou J."/>
            <person name="Xu C."/>
            <person name="Bowers J.E."/>
            <person name="Van der Hulst R."/>
            <person name="Ayyampalayam S."/>
            <person name="Mercati F."/>
            <person name="Riccardi P."/>
            <person name="McKain M.R."/>
            <person name="Kakrana A."/>
            <person name="Tang H."/>
            <person name="Ray J."/>
            <person name="Groenendijk J."/>
            <person name="Arikit S."/>
            <person name="Mathioni S.M."/>
            <person name="Nakano M."/>
            <person name="Shan H."/>
            <person name="Telgmann-Rauber A."/>
            <person name="Kanno A."/>
            <person name="Yue Z."/>
            <person name="Chen H."/>
            <person name="Li W."/>
            <person name="Chen Y."/>
            <person name="Xu X."/>
            <person name="Zhang Y."/>
            <person name="Luo S."/>
            <person name="Chen H."/>
            <person name="Gao J."/>
            <person name="Mao Z."/>
            <person name="Pires J.C."/>
            <person name="Luo M."/>
            <person name="Kudrna D."/>
            <person name="Wing R.A."/>
            <person name="Meyers B.C."/>
            <person name="Yi K."/>
            <person name="Kong H."/>
            <person name="Lavrijsen P."/>
            <person name="Sunseri F."/>
            <person name="Falavigna A."/>
            <person name="Ye Y."/>
            <person name="Leebens-Mack J.H."/>
            <person name="Chen G."/>
        </authorList>
    </citation>
    <scope>NUCLEOTIDE SEQUENCE [LARGE SCALE GENOMIC DNA]</scope>
    <source>
        <strain evidence="3">cv. DH0086</strain>
    </source>
</reference>
<evidence type="ECO:0000256" key="1">
    <source>
        <dbReference type="SAM" id="MobiDB-lite"/>
    </source>
</evidence>
<evidence type="ECO:0000313" key="2">
    <source>
        <dbReference type="EMBL" id="ONK62982.1"/>
    </source>
</evidence>
<organism evidence="2 3">
    <name type="scientific">Asparagus officinalis</name>
    <name type="common">Garden asparagus</name>
    <dbReference type="NCBI Taxonomy" id="4686"/>
    <lineage>
        <taxon>Eukaryota</taxon>
        <taxon>Viridiplantae</taxon>
        <taxon>Streptophyta</taxon>
        <taxon>Embryophyta</taxon>
        <taxon>Tracheophyta</taxon>
        <taxon>Spermatophyta</taxon>
        <taxon>Magnoliopsida</taxon>
        <taxon>Liliopsida</taxon>
        <taxon>Asparagales</taxon>
        <taxon>Asparagaceae</taxon>
        <taxon>Asparagoideae</taxon>
        <taxon>Asparagus</taxon>
    </lineage>
</organism>
<proteinExistence type="predicted"/>
<keyword evidence="3" id="KW-1185">Reference proteome</keyword>
<gene>
    <name evidence="2" type="ORF">A4U43_C07F10170</name>
</gene>
<dbReference type="Proteomes" id="UP000243459">
    <property type="component" value="Chromosome 7"/>
</dbReference>
<protein>
    <submittedName>
        <fullName evidence="2">Uncharacterized protein</fullName>
    </submittedName>
</protein>
<dbReference type="Gramene" id="ONK62982">
    <property type="protein sequence ID" value="ONK62982"/>
    <property type="gene ID" value="A4U43_C07F10170"/>
</dbReference>
<name>A0A5P1EAT9_ASPOF</name>
<feature type="region of interest" description="Disordered" evidence="1">
    <location>
        <begin position="57"/>
        <end position="77"/>
    </location>
</feature>
<accession>A0A5P1EAT9</accession>
<dbReference type="EMBL" id="CM007387">
    <property type="protein sequence ID" value="ONK62982.1"/>
    <property type="molecule type" value="Genomic_DNA"/>
</dbReference>